<dbReference type="SUPFAM" id="SSF47413">
    <property type="entry name" value="lambda repressor-like DNA-binding domains"/>
    <property type="match status" value="1"/>
</dbReference>
<dbReference type="InterPro" id="IPR053163">
    <property type="entry name" value="HTH-type_regulator_Rgg"/>
</dbReference>
<dbReference type="KEGG" id="nmy:CJ229_007335"/>
<dbReference type="Pfam" id="PF01381">
    <property type="entry name" value="HTH_3"/>
    <property type="match status" value="1"/>
</dbReference>
<dbReference type="InterPro" id="IPR011990">
    <property type="entry name" value="TPR-like_helical_dom_sf"/>
</dbReference>
<dbReference type="InterPro" id="IPR010982">
    <property type="entry name" value="Lambda_DNA-bd_dom_sf"/>
</dbReference>
<dbReference type="PROSITE" id="PS50943">
    <property type="entry name" value="HTH_CROC1"/>
    <property type="match status" value="1"/>
</dbReference>
<dbReference type="PANTHER" id="PTHR37038:SF14">
    <property type="entry name" value="TRANSCRIPTIONAL ACTIVATOR"/>
    <property type="match status" value="1"/>
</dbReference>
<evidence type="ECO:0000313" key="2">
    <source>
        <dbReference type="EMBL" id="WOS95892.1"/>
    </source>
</evidence>
<dbReference type="AlphaFoldDB" id="A0AAF0YKA2"/>
<proteinExistence type="predicted"/>
<dbReference type="CDD" id="cd00093">
    <property type="entry name" value="HTH_XRE"/>
    <property type="match status" value="1"/>
</dbReference>
<accession>A0AAF0YKA2</accession>
<dbReference type="RefSeq" id="WP_068129601.1">
    <property type="nucleotide sequence ID" value="NZ_CP136964.1"/>
</dbReference>
<sequence length="312" mass="37326">MIGNRIKELRNNQKLTQEELSEGIVSRTYLSLIEKGSVQPSNNVLVKLSERLGVNVNDLMVESKNYQYSDIDMSREIIFYENKIQNEEFDVIEQFIDNHYEEKEDIKKLDLARIYLIYGEYYLNRSQYKLCKRYLDDAADILLKMPVNDYFIRYTNVISRYYVKNNDYDEALDVLERALVEMSYTNQFQLESIQNLFLMANIYFDKKQYYTVLRIINRMEYLSRQVNITYKEDDVRYMKGICLYHEKKFDTLELITAHKTNVYDKVLYSYSLLAKGDVKSALDIYGTIEFTREFNALNEIIDELDERFKSII</sequence>
<keyword evidence="3" id="KW-1185">Reference proteome</keyword>
<evidence type="ECO:0000313" key="3">
    <source>
        <dbReference type="Proteomes" id="UP000243626"/>
    </source>
</evidence>
<evidence type="ECO:0000259" key="1">
    <source>
        <dbReference type="PROSITE" id="PS50943"/>
    </source>
</evidence>
<dbReference type="SMART" id="SM00530">
    <property type="entry name" value="HTH_XRE"/>
    <property type="match status" value="1"/>
</dbReference>
<feature type="domain" description="HTH cro/C1-type" evidence="1">
    <location>
        <begin position="6"/>
        <end position="59"/>
    </location>
</feature>
<dbReference type="Proteomes" id="UP000243626">
    <property type="component" value="Chromosome"/>
</dbReference>
<protein>
    <submittedName>
        <fullName evidence="2">Helix-turn-helix transcriptional regulator</fullName>
    </submittedName>
</protein>
<gene>
    <name evidence="2" type="ORF">CJ229_007335</name>
</gene>
<dbReference type="EMBL" id="CP136964">
    <property type="protein sequence ID" value="WOS95892.1"/>
    <property type="molecule type" value="Genomic_DNA"/>
</dbReference>
<dbReference type="SUPFAM" id="SSF48452">
    <property type="entry name" value="TPR-like"/>
    <property type="match status" value="1"/>
</dbReference>
<dbReference type="GO" id="GO:0003677">
    <property type="term" value="F:DNA binding"/>
    <property type="evidence" value="ECO:0007669"/>
    <property type="project" value="InterPro"/>
</dbReference>
<name>A0AAF0YKA2_9STAP</name>
<dbReference type="InterPro" id="IPR001387">
    <property type="entry name" value="Cro/C1-type_HTH"/>
</dbReference>
<reference evidence="3" key="1">
    <citation type="submission" date="2017-09" db="EMBL/GenBank/DDBJ databases">
        <title>Bacterial strain isolated from the female urinary microbiota.</title>
        <authorList>
            <person name="Thomas-White K."/>
            <person name="Kumar N."/>
            <person name="Forster S."/>
            <person name="Putonti C."/>
            <person name="Lawley T."/>
            <person name="Wolfe A.J."/>
        </authorList>
    </citation>
    <scope>NUCLEOTIDE SEQUENCE [LARGE SCALE GENOMIC DNA]</scope>
    <source>
        <strain evidence="3">UMB0959</strain>
    </source>
</reference>
<dbReference type="Gene3D" id="1.25.40.10">
    <property type="entry name" value="Tetratricopeptide repeat domain"/>
    <property type="match status" value="1"/>
</dbReference>
<dbReference type="PANTHER" id="PTHR37038">
    <property type="entry name" value="TRANSCRIPTIONAL REGULATOR-RELATED"/>
    <property type="match status" value="1"/>
</dbReference>
<organism evidence="2 3">
    <name type="scientific">Nosocomiicoccus massiliensis</name>
    <dbReference type="NCBI Taxonomy" id="1232430"/>
    <lineage>
        <taxon>Bacteria</taxon>
        <taxon>Bacillati</taxon>
        <taxon>Bacillota</taxon>
        <taxon>Bacilli</taxon>
        <taxon>Bacillales</taxon>
        <taxon>Staphylococcaceae</taxon>
        <taxon>Nosocomiicoccus</taxon>
    </lineage>
</organism>